<accession>A0A2X4W4Y3</accession>
<dbReference type="Proteomes" id="UP000248731">
    <property type="component" value="Chromosome 1"/>
</dbReference>
<organism evidence="1 2">
    <name type="scientific">Salmonella enterica subsp. arizonae</name>
    <dbReference type="NCBI Taxonomy" id="59203"/>
    <lineage>
        <taxon>Bacteria</taxon>
        <taxon>Pseudomonadati</taxon>
        <taxon>Pseudomonadota</taxon>
        <taxon>Gammaproteobacteria</taxon>
        <taxon>Enterobacterales</taxon>
        <taxon>Enterobacteriaceae</taxon>
        <taxon>Salmonella</taxon>
    </lineage>
</organism>
<evidence type="ECO:0000313" key="1">
    <source>
        <dbReference type="EMBL" id="SQI21725.1"/>
    </source>
</evidence>
<dbReference type="AlphaFoldDB" id="A0A2X4W4Y3"/>
<sequence length="154" mass="18263">MRYSRSLLILPIVRQWPGNGWKKYRFMPESYFQQQSTIPKRFLTVLDEWLRDFDKPEGQLFLTLPVNAKKDHQKLMVLLMENWPGTFNLKYHQEQRFIMSCGDQIAEFSPEQFVETAVGVIKHHLDELPQDCRTISDNAINSLIDEWQTKTQTS</sequence>
<gene>
    <name evidence="1" type="primary">orgB</name>
    <name evidence="1" type="ORF">NCTC7307_01247</name>
</gene>
<protein>
    <submittedName>
        <fullName evidence="1">Invasion protein OrgB</fullName>
    </submittedName>
</protein>
<reference evidence="1 2" key="1">
    <citation type="submission" date="2018-06" db="EMBL/GenBank/DDBJ databases">
        <authorList>
            <consortium name="Pathogen Informatics"/>
            <person name="Doyle S."/>
        </authorList>
    </citation>
    <scope>NUCLEOTIDE SEQUENCE [LARGE SCALE GENOMIC DNA]</scope>
    <source>
        <strain evidence="1 2">NCTC7307</strain>
    </source>
</reference>
<keyword evidence="2" id="KW-1185">Reference proteome</keyword>
<proteinExistence type="predicted"/>
<name>A0A2X4W4Y3_SALER</name>
<evidence type="ECO:0000313" key="2">
    <source>
        <dbReference type="Proteomes" id="UP000248731"/>
    </source>
</evidence>
<dbReference type="EMBL" id="LS483466">
    <property type="protein sequence ID" value="SQI21725.1"/>
    <property type="molecule type" value="Genomic_DNA"/>
</dbReference>